<name>A0AC35TJR1_9BILA</name>
<evidence type="ECO:0000313" key="2">
    <source>
        <dbReference type="WBParaSite" id="RSKR_0000141900.1"/>
    </source>
</evidence>
<organism evidence="1 2">
    <name type="scientific">Rhabditophanes sp. KR3021</name>
    <dbReference type="NCBI Taxonomy" id="114890"/>
    <lineage>
        <taxon>Eukaryota</taxon>
        <taxon>Metazoa</taxon>
        <taxon>Ecdysozoa</taxon>
        <taxon>Nematoda</taxon>
        <taxon>Chromadorea</taxon>
        <taxon>Rhabditida</taxon>
        <taxon>Tylenchina</taxon>
        <taxon>Panagrolaimomorpha</taxon>
        <taxon>Strongyloidoidea</taxon>
        <taxon>Alloionematidae</taxon>
        <taxon>Rhabditophanes</taxon>
    </lineage>
</organism>
<sequence>MKGLFASVLALAFVSANAQIGGGVVPNVPGGNRPSPGNGPIDNQPPTRQPRPSRPTTRQPSRPIPSRPGNGNGHFPGNGNGNFPGNGNGNFPGNGNGNFPAFPGGNTNWRPSFPQQTVGSNQQQLQQFWNAPQGGSFSQHNQFNPYSRYGRRRGRYYGYLNYADRYAWAYFQRNGYSIYSAYYFCTARQHYQIIFYSRYLSDYCNKIRQNYGYYQIPLFPRAATTGFSVTSDDASNTSSFKHSPLQETQIA</sequence>
<dbReference type="Proteomes" id="UP000095286">
    <property type="component" value="Unplaced"/>
</dbReference>
<proteinExistence type="predicted"/>
<dbReference type="WBParaSite" id="RSKR_0000141900.1">
    <property type="protein sequence ID" value="RSKR_0000141900.1"/>
    <property type="gene ID" value="RSKR_0000141900"/>
</dbReference>
<evidence type="ECO:0000313" key="1">
    <source>
        <dbReference type="Proteomes" id="UP000095286"/>
    </source>
</evidence>
<accession>A0AC35TJR1</accession>
<protein>
    <submittedName>
        <fullName evidence="2">Uncharacterized protein</fullName>
    </submittedName>
</protein>
<reference evidence="2" key="1">
    <citation type="submission" date="2016-11" db="UniProtKB">
        <authorList>
            <consortium name="WormBaseParasite"/>
        </authorList>
    </citation>
    <scope>IDENTIFICATION</scope>
    <source>
        <strain evidence="2">KR3021</strain>
    </source>
</reference>